<organism evidence="1 2">
    <name type="scientific">Janibacter limosus</name>
    <dbReference type="NCBI Taxonomy" id="53458"/>
    <lineage>
        <taxon>Bacteria</taxon>
        <taxon>Bacillati</taxon>
        <taxon>Actinomycetota</taxon>
        <taxon>Actinomycetes</taxon>
        <taxon>Micrococcales</taxon>
        <taxon>Intrasporangiaceae</taxon>
        <taxon>Janibacter</taxon>
    </lineage>
</organism>
<protein>
    <submittedName>
        <fullName evidence="1">CoA transferase</fullName>
    </submittedName>
</protein>
<accession>A0AC61U5E9</accession>
<dbReference type="Proteomes" id="UP001059663">
    <property type="component" value="Chromosome"/>
</dbReference>
<proteinExistence type="predicted"/>
<name>A0AC61U5E9_9MICO</name>
<gene>
    <name evidence="1" type="ORF">LP422_03055</name>
</gene>
<keyword evidence="1" id="KW-0808">Transferase</keyword>
<dbReference type="EMBL" id="CP087977">
    <property type="protein sequence ID" value="UUZ45251.1"/>
    <property type="molecule type" value="Genomic_DNA"/>
</dbReference>
<evidence type="ECO:0000313" key="1">
    <source>
        <dbReference type="EMBL" id="UUZ45251.1"/>
    </source>
</evidence>
<reference evidence="1" key="1">
    <citation type="submission" date="2021-11" db="EMBL/GenBank/DDBJ databases">
        <title>Study of the species diversity of bacterial strains isolated from a unique natural object - Shulgan-Tash cave (Bashkiria).</title>
        <authorList>
            <person name="Sazanova A.L."/>
            <person name="Chirak E.R."/>
            <person name="Safronova V.I."/>
        </authorList>
    </citation>
    <scope>NUCLEOTIDE SEQUENCE</scope>
    <source>
        <strain evidence="1">P1</strain>
    </source>
</reference>
<evidence type="ECO:0000313" key="2">
    <source>
        <dbReference type="Proteomes" id="UP001059663"/>
    </source>
</evidence>
<sequence>MSSRSSTPDRGDPQRGLISSGIVPGLTASADHLVELPNRGKRSVGIDIKTPEGRAVLDDLIREADVFLTNFLPATVAKLRLDVDDIRAINPSIIYARGTGRECAVRRPRVAATTGRPTSPAGGLRLAHAAGRRDAARAAVGLRRHHGWPDDRRRSRGCALPARGDGSARDRRRLPAQHRHVECRAQCRGLQAPRGRRRPRLRARRPAEPHRPQRVPDQGRSLDRPR</sequence>